<sequence>MSLPLLRTLRLTPSTVRTFSSTTRSLGVTVATLSPGDGKTFPRTGDHVKIHYTGTLLSTGKTFDSSVQRGTPFECQIGVGQVIKGWDEGVKQLSLGEKVTFGPTEKPASGADEAKLTCTPDYAYGSQSVGGGSIPANSTLVFEVELLGIKRE</sequence>
<evidence type="ECO:0000256" key="1">
    <source>
        <dbReference type="ARBA" id="ARBA00000971"/>
    </source>
</evidence>
<reference evidence="9" key="1">
    <citation type="submission" date="2016-10" db="EMBL/GenBank/DDBJ databases">
        <authorList>
            <person name="Jeantristanb JTB J.-T."/>
            <person name="Ricardo R."/>
        </authorList>
    </citation>
    <scope>NUCLEOTIDE SEQUENCE [LARGE SCALE GENOMIC DNA]</scope>
</reference>
<organism evidence="8 9">
    <name type="scientific">Microbotryum saponariae</name>
    <dbReference type="NCBI Taxonomy" id="289078"/>
    <lineage>
        <taxon>Eukaryota</taxon>
        <taxon>Fungi</taxon>
        <taxon>Dikarya</taxon>
        <taxon>Basidiomycota</taxon>
        <taxon>Pucciniomycotina</taxon>
        <taxon>Microbotryomycetes</taxon>
        <taxon>Microbotryales</taxon>
        <taxon>Microbotryaceae</taxon>
        <taxon>Microbotryum</taxon>
    </lineage>
</organism>
<evidence type="ECO:0000256" key="6">
    <source>
        <dbReference type="PROSITE-ProRule" id="PRU00277"/>
    </source>
</evidence>
<dbReference type="Gene3D" id="3.10.50.40">
    <property type="match status" value="1"/>
</dbReference>
<dbReference type="AlphaFoldDB" id="A0A2X0KZ96"/>
<dbReference type="InterPro" id="IPR046357">
    <property type="entry name" value="PPIase_dom_sf"/>
</dbReference>
<keyword evidence="9" id="KW-1185">Reference proteome</keyword>
<evidence type="ECO:0000256" key="5">
    <source>
        <dbReference type="ARBA" id="ARBA00038106"/>
    </source>
</evidence>
<dbReference type="EC" id="5.2.1.8" evidence="2 6"/>
<evidence type="ECO:0000259" key="7">
    <source>
        <dbReference type="PROSITE" id="PS50059"/>
    </source>
</evidence>
<protein>
    <recommendedName>
        <fullName evidence="2 6">peptidylprolyl isomerase</fullName>
        <ecNumber evidence="2 6">5.2.1.8</ecNumber>
    </recommendedName>
</protein>
<dbReference type="Pfam" id="PF00254">
    <property type="entry name" value="FKBP_C"/>
    <property type="match status" value="2"/>
</dbReference>
<evidence type="ECO:0000313" key="8">
    <source>
        <dbReference type="EMBL" id="SCZ99541.1"/>
    </source>
</evidence>
<dbReference type="Proteomes" id="UP000249723">
    <property type="component" value="Unassembled WGS sequence"/>
</dbReference>
<name>A0A2X0KZ96_9BASI</name>
<evidence type="ECO:0000256" key="2">
    <source>
        <dbReference type="ARBA" id="ARBA00013194"/>
    </source>
</evidence>
<accession>A0A2X0KZ96</accession>
<dbReference type="InterPro" id="IPR050689">
    <property type="entry name" value="FKBP-type_PPIase"/>
</dbReference>
<feature type="domain" description="PPIase FKBP-type" evidence="7">
    <location>
        <begin position="45"/>
        <end position="150"/>
    </location>
</feature>
<evidence type="ECO:0000256" key="4">
    <source>
        <dbReference type="ARBA" id="ARBA00023235"/>
    </source>
</evidence>
<dbReference type="PANTHER" id="PTHR10516:SF443">
    <property type="entry name" value="FK506-BINDING PROTEIN 59-RELATED"/>
    <property type="match status" value="1"/>
</dbReference>
<dbReference type="PROSITE" id="PS50059">
    <property type="entry name" value="FKBP_PPIASE"/>
    <property type="match status" value="1"/>
</dbReference>
<dbReference type="STRING" id="289078.A0A2X0KZ96"/>
<dbReference type="SUPFAM" id="SSF54534">
    <property type="entry name" value="FKBP-like"/>
    <property type="match status" value="1"/>
</dbReference>
<comment type="similarity">
    <text evidence="5">Belongs to the FKBP-type PPIase family. FKBP1 subfamily.</text>
</comment>
<gene>
    <name evidence="8" type="ORF">BZ3500_MVSOF-1268-A1-R1_CHR3-1G06080</name>
</gene>
<dbReference type="PANTHER" id="PTHR10516">
    <property type="entry name" value="PEPTIDYL-PROLYL CIS-TRANS ISOMERASE"/>
    <property type="match status" value="1"/>
</dbReference>
<keyword evidence="4 6" id="KW-0413">Isomerase</keyword>
<keyword evidence="3 6" id="KW-0697">Rotamase</keyword>
<evidence type="ECO:0000256" key="3">
    <source>
        <dbReference type="ARBA" id="ARBA00023110"/>
    </source>
</evidence>
<dbReference type="EMBL" id="FMWP01000096">
    <property type="protein sequence ID" value="SCZ99541.1"/>
    <property type="molecule type" value="Genomic_DNA"/>
</dbReference>
<dbReference type="InterPro" id="IPR001179">
    <property type="entry name" value="PPIase_FKBP_dom"/>
</dbReference>
<dbReference type="OrthoDB" id="1902587at2759"/>
<proteinExistence type="inferred from homology"/>
<dbReference type="GO" id="GO:0005737">
    <property type="term" value="C:cytoplasm"/>
    <property type="evidence" value="ECO:0007669"/>
    <property type="project" value="TreeGrafter"/>
</dbReference>
<comment type="catalytic activity">
    <reaction evidence="1 6">
        <text>[protein]-peptidylproline (omega=180) = [protein]-peptidylproline (omega=0)</text>
        <dbReference type="Rhea" id="RHEA:16237"/>
        <dbReference type="Rhea" id="RHEA-COMP:10747"/>
        <dbReference type="Rhea" id="RHEA-COMP:10748"/>
        <dbReference type="ChEBI" id="CHEBI:83833"/>
        <dbReference type="ChEBI" id="CHEBI:83834"/>
        <dbReference type="EC" id="5.2.1.8"/>
    </reaction>
</comment>
<evidence type="ECO:0000313" key="9">
    <source>
        <dbReference type="Proteomes" id="UP000249723"/>
    </source>
</evidence>
<dbReference type="GO" id="GO:0003755">
    <property type="term" value="F:peptidyl-prolyl cis-trans isomerase activity"/>
    <property type="evidence" value="ECO:0007669"/>
    <property type="project" value="UniProtKB-KW"/>
</dbReference>